<organism evidence="2 3">
    <name type="scientific">Solitalea agri</name>
    <dbReference type="NCBI Taxonomy" id="2953739"/>
    <lineage>
        <taxon>Bacteria</taxon>
        <taxon>Pseudomonadati</taxon>
        <taxon>Bacteroidota</taxon>
        <taxon>Sphingobacteriia</taxon>
        <taxon>Sphingobacteriales</taxon>
        <taxon>Sphingobacteriaceae</taxon>
        <taxon>Solitalea</taxon>
    </lineage>
</organism>
<dbReference type="AlphaFoldDB" id="A0A9X2F4U5"/>
<accession>A0A9X2F4U5</accession>
<name>A0A9X2F4U5_9SPHI</name>
<sequence>MKKTFLPISVLQIMLFSSCSMTKYFPTPVQTPLLSEKNELKITASIPGDVSVAYAPGKNIGVFSTVSFYNEWKESSTTINSAQEENEKNGNHLVFEAGAGYFKKSDKNLLLEIYGGFGLGKFDIDSKYNNDPINYEYKIPTSKFFINPSFGIKKELVELAFSMRFTALSFGKRTTNFNSEMIDNEELENLDTRTYFFYEPSFTIRAGFKPLKFHYQLGYSHKFGRSYLNYMPLFSTLGVTIDITPNLFKTTKATNK</sequence>
<proteinExistence type="predicted"/>
<dbReference type="RefSeq" id="WP_252589798.1">
    <property type="nucleotide sequence ID" value="NZ_JAMWYS010000061.1"/>
</dbReference>
<evidence type="ECO:0000313" key="2">
    <source>
        <dbReference type="EMBL" id="MCO4294767.1"/>
    </source>
</evidence>
<evidence type="ECO:0000313" key="3">
    <source>
        <dbReference type="Proteomes" id="UP001155182"/>
    </source>
</evidence>
<evidence type="ECO:0000256" key="1">
    <source>
        <dbReference type="SAM" id="SignalP"/>
    </source>
</evidence>
<feature type="chain" id="PRO_5040845399" description="Outer membrane protein beta-barrel domain-containing protein" evidence="1">
    <location>
        <begin position="23"/>
        <end position="256"/>
    </location>
</feature>
<gene>
    <name evidence="2" type="ORF">NF867_18030</name>
</gene>
<keyword evidence="3" id="KW-1185">Reference proteome</keyword>
<feature type="signal peptide" evidence="1">
    <location>
        <begin position="1"/>
        <end position="22"/>
    </location>
</feature>
<dbReference type="Proteomes" id="UP001155182">
    <property type="component" value="Unassembled WGS sequence"/>
</dbReference>
<reference evidence="2" key="1">
    <citation type="submission" date="2022-06" db="EMBL/GenBank/DDBJ databases">
        <title>Solitalea sp. MAHUQ-68 isolated from rhizospheric soil.</title>
        <authorList>
            <person name="Huq M.A."/>
        </authorList>
    </citation>
    <scope>NUCLEOTIDE SEQUENCE</scope>
    <source>
        <strain evidence="2">MAHUQ-68</strain>
    </source>
</reference>
<evidence type="ECO:0008006" key="4">
    <source>
        <dbReference type="Google" id="ProtNLM"/>
    </source>
</evidence>
<comment type="caution">
    <text evidence="2">The sequence shown here is derived from an EMBL/GenBank/DDBJ whole genome shotgun (WGS) entry which is preliminary data.</text>
</comment>
<dbReference type="PROSITE" id="PS51257">
    <property type="entry name" value="PROKAR_LIPOPROTEIN"/>
    <property type="match status" value="1"/>
</dbReference>
<dbReference type="EMBL" id="JAMWYS010000061">
    <property type="protein sequence ID" value="MCO4294767.1"/>
    <property type="molecule type" value="Genomic_DNA"/>
</dbReference>
<protein>
    <recommendedName>
        <fullName evidence="4">Outer membrane protein beta-barrel domain-containing protein</fullName>
    </recommendedName>
</protein>
<keyword evidence="1" id="KW-0732">Signal</keyword>